<feature type="transmembrane region" description="Helical" evidence="11">
    <location>
        <begin position="39"/>
        <end position="61"/>
    </location>
</feature>
<dbReference type="Pfam" id="PF00001">
    <property type="entry name" value="7tm_1"/>
    <property type="match status" value="1"/>
</dbReference>
<dbReference type="AlphaFoldDB" id="A0AAV2IH10"/>
<keyword evidence="3 10" id="KW-0812">Transmembrane</keyword>
<dbReference type="PRINTS" id="PR00237">
    <property type="entry name" value="GPCRRHODOPSN"/>
</dbReference>
<evidence type="ECO:0000256" key="9">
    <source>
        <dbReference type="ARBA" id="ARBA00023224"/>
    </source>
</evidence>
<evidence type="ECO:0000256" key="11">
    <source>
        <dbReference type="SAM" id="Phobius"/>
    </source>
</evidence>
<feature type="transmembrane region" description="Helical" evidence="11">
    <location>
        <begin position="82"/>
        <end position="105"/>
    </location>
</feature>
<evidence type="ECO:0000256" key="7">
    <source>
        <dbReference type="ARBA" id="ARBA00023157"/>
    </source>
</evidence>
<protein>
    <recommendedName>
        <fullName evidence="12">G-protein coupled receptors family 1 profile domain-containing protein</fullName>
    </recommendedName>
</protein>
<dbReference type="PROSITE" id="PS50262">
    <property type="entry name" value="G_PROTEIN_RECEP_F1_2"/>
    <property type="match status" value="1"/>
</dbReference>
<comment type="caution">
    <text evidence="13">The sequence shown here is derived from an EMBL/GenBank/DDBJ whole genome shotgun (WGS) entry which is preliminary data.</text>
</comment>
<evidence type="ECO:0000256" key="2">
    <source>
        <dbReference type="ARBA" id="ARBA00022475"/>
    </source>
</evidence>
<evidence type="ECO:0000256" key="4">
    <source>
        <dbReference type="ARBA" id="ARBA00022989"/>
    </source>
</evidence>
<feature type="transmembrane region" description="Helical" evidence="11">
    <location>
        <begin position="129"/>
        <end position="157"/>
    </location>
</feature>
<feature type="transmembrane region" description="Helical" evidence="11">
    <location>
        <begin position="260"/>
        <end position="281"/>
    </location>
</feature>
<dbReference type="Proteomes" id="UP001497497">
    <property type="component" value="Unassembled WGS sequence"/>
</dbReference>
<accession>A0AAV2IH10</accession>
<keyword evidence="4 11" id="KW-1133">Transmembrane helix</keyword>
<name>A0AAV2IH10_LYMST</name>
<comment type="subcellular location">
    <subcellularLocation>
        <location evidence="1">Cell membrane</location>
        <topology evidence="1">Multi-pass membrane protein</topology>
    </subcellularLocation>
</comment>
<keyword evidence="9 10" id="KW-0807">Transducer</keyword>
<dbReference type="EMBL" id="CAXITT010000607">
    <property type="protein sequence ID" value="CAL1544223.1"/>
    <property type="molecule type" value="Genomic_DNA"/>
</dbReference>
<dbReference type="Gene3D" id="1.20.1070.10">
    <property type="entry name" value="Rhodopsin 7-helix transmembrane proteins"/>
    <property type="match status" value="1"/>
</dbReference>
<sequence>MLMTSMATSDFLIGAIIMPMATSEMVNNGRWTLSPNLCRYRALIDVLLCTVSIYHVFFMAVDRYIAVCKPLIYHKLTHRAGVYMVAFCWIFPHAFFACPIVFGWAQANVDQLIATEKMNFLCILSFKPAFSIIGSLMSFFAPFAIVFVLYFLILVQVRRFQKGRIKKFQGNVFSQGLTVNQCRTVPQLDKVSRLYQHTPSSNNICNGHSGLTAEIPFLELKATKLHEDAQTKRTSKENMNTVPQKKLSAKKSSSLKAYRTIGLIVIIFTVCWLPLAVFQSVINGVPGLEIDSWTVTALAWLGYLNSAFNPLLFCCHRSVRDSVRRLFCLT</sequence>
<keyword evidence="5 10" id="KW-0297">G-protein coupled receptor</keyword>
<gene>
    <name evidence="13" type="ORF">GSLYS_00017736001</name>
</gene>
<evidence type="ECO:0000313" key="13">
    <source>
        <dbReference type="EMBL" id="CAL1544223.1"/>
    </source>
</evidence>
<proteinExistence type="inferred from homology"/>
<dbReference type="GO" id="GO:0071880">
    <property type="term" value="P:adenylate cyclase-activating adrenergic receptor signaling pathway"/>
    <property type="evidence" value="ECO:0007669"/>
    <property type="project" value="TreeGrafter"/>
</dbReference>
<dbReference type="GO" id="GO:0043410">
    <property type="term" value="P:positive regulation of MAPK cascade"/>
    <property type="evidence" value="ECO:0007669"/>
    <property type="project" value="TreeGrafter"/>
</dbReference>
<feature type="domain" description="G-protein coupled receptors family 1 profile" evidence="12">
    <location>
        <begin position="1"/>
        <end position="313"/>
    </location>
</feature>
<dbReference type="InterPro" id="IPR017452">
    <property type="entry name" value="GPCR_Rhodpsn_7TM"/>
</dbReference>
<keyword evidence="14" id="KW-1185">Reference proteome</keyword>
<dbReference type="PROSITE" id="PS00237">
    <property type="entry name" value="G_PROTEIN_RECEP_F1_1"/>
    <property type="match status" value="1"/>
</dbReference>
<evidence type="ECO:0000256" key="1">
    <source>
        <dbReference type="ARBA" id="ARBA00004651"/>
    </source>
</evidence>
<keyword evidence="6 11" id="KW-0472">Membrane</keyword>
<evidence type="ECO:0000313" key="14">
    <source>
        <dbReference type="Proteomes" id="UP001497497"/>
    </source>
</evidence>
<dbReference type="SUPFAM" id="SSF81321">
    <property type="entry name" value="Family A G protein-coupled receptor-like"/>
    <property type="match status" value="1"/>
</dbReference>
<evidence type="ECO:0000256" key="3">
    <source>
        <dbReference type="ARBA" id="ARBA00022692"/>
    </source>
</evidence>
<reference evidence="13 14" key="1">
    <citation type="submission" date="2024-04" db="EMBL/GenBank/DDBJ databases">
        <authorList>
            <consortium name="Genoscope - CEA"/>
            <person name="William W."/>
        </authorList>
    </citation>
    <scope>NUCLEOTIDE SEQUENCE [LARGE SCALE GENOMIC DNA]</scope>
</reference>
<keyword evidence="2" id="KW-1003">Cell membrane</keyword>
<feature type="transmembrane region" description="Helical" evidence="11">
    <location>
        <begin position="293"/>
        <end position="315"/>
    </location>
</feature>
<evidence type="ECO:0000256" key="10">
    <source>
        <dbReference type="RuleBase" id="RU000688"/>
    </source>
</evidence>
<comment type="similarity">
    <text evidence="10">Belongs to the G-protein coupled receptor 1 family.</text>
</comment>
<organism evidence="13 14">
    <name type="scientific">Lymnaea stagnalis</name>
    <name type="common">Great pond snail</name>
    <name type="synonym">Helix stagnalis</name>
    <dbReference type="NCBI Taxonomy" id="6523"/>
    <lineage>
        <taxon>Eukaryota</taxon>
        <taxon>Metazoa</taxon>
        <taxon>Spiralia</taxon>
        <taxon>Lophotrochozoa</taxon>
        <taxon>Mollusca</taxon>
        <taxon>Gastropoda</taxon>
        <taxon>Heterobranchia</taxon>
        <taxon>Euthyneura</taxon>
        <taxon>Panpulmonata</taxon>
        <taxon>Hygrophila</taxon>
        <taxon>Lymnaeoidea</taxon>
        <taxon>Lymnaeidae</taxon>
        <taxon>Lymnaea</taxon>
    </lineage>
</organism>
<dbReference type="InterPro" id="IPR000276">
    <property type="entry name" value="GPCR_Rhodpsn"/>
</dbReference>
<evidence type="ECO:0000256" key="8">
    <source>
        <dbReference type="ARBA" id="ARBA00023170"/>
    </source>
</evidence>
<evidence type="ECO:0000256" key="5">
    <source>
        <dbReference type="ARBA" id="ARBA00023040"/>
    </source>
</evidence>
<dbReference type="GO" id="GO:0005886">
    <property type="term" value="C:plasma membrane"/>
    <property type="evidence" value="ECO:0007669"/>
    <property type="project" value="UniProtKB-SubCell"/>
</dbReference>
<keyword evidence="7" id="KW-1015">Disulfide bond</keyword>
<keyword evidence="8 10" id="KW-0675">Receptor</keyword>
<dbReference type="PANTHER" id="PTHR24248">
    <property type="entry name" value="ADRENERGIC RECEPTOR-RELATED G-PROTEIN COUPLED RECEPTOR"/>
    <property type="match status" value="1"/>
</dbReference>
<evidence type="ECO:0000259" key="12">
    <source>
        <dbReference type="PROSITE" id="PS50262"/>
    </source>
</evidence>
<dbReference type="GO" id="GO:0004993">
    <property type="term" value="F:G protein-coupled serotonin receptor activity"/>
    <property type="evidence" value="ECO:0007669"/>
    <property type="project" value="UniProtKB-ARBA"/>
</dbReference>
<evidence type="ECO:0000256" key="6">
    <source>
        <dbReference type="ARBA" id="ARBA00023136"/>
    </source>
</evidence>
<dbReference type="PANTHER" id="PTHR24248:SF199">
    <property type="entry name" value="IP13425P-RELATED"/>
    <property type="match status" value="1"/>
</dbReference>